<dbReference type="AlphaFoldDB" id="A0A455WE48"/>
<accession>A0A455WE48</accession>
<reference evidence="1" key="1">
    <citation type="submission" date="2019-03" db="EMBL/GenBank/DDBJ databases">
        <title>Whole genome analysis of nitrate-reducing bacteria Marinobacter hydrocarbonoclasticus YB03.</title>
        <authorList>
            <person name="Azam A.H."/>
            <person name="Yuk S.R."/>
            <person name="Kamarisima K."/>
            <person name="Miyanaga K."/>
            <person name="Tanji Y."/>
        </authorList>
    </citation>
    <scope>NUCLEOTIDE SEQUENCE</scope>
    <source>
        <strain evidence="1">YB03</strain>
    </source>
</reference>
<organism evidence="1">
    <name type="scientific">Marinobacter nauticus</name>
    <name type="common">Marinobacter hydrocarbonoclasticus</name>
    <name type="synonym">Marinobacter aquaeolei</name>
    <dbReference type="NCBI Taxonomy" id="2743"/>
    <lineage>
        <taxon>Bacteria</taxon>
        <taxon>Pseudomonadati</taxon>
        <taxon>Pseudomonadota</taxon>
        <taxon>Gammaproteobacteria</taxon>
        <taxon>Pseudomonadales</taxon>
        <taxon>Marinobacteraceae</taxon>
        <taxon>Marinobacter</taxon>
    </lineage>
</organism>
<sequence>MHYFNQLTPSEAERLDLLAEECAEVIQAVCKIKRHGYASRHPDGGPSNRQHLEKELGQVRLAIDLMLERGDVTESEIDRAHHEKWLTVDRWLHHNSIHGVQEGSGYE</sequence>
<name>A0A455WE48_MARNT</name>
<gene>
    <name evidence="1" type="ORF">YBY_16160</name>
</gene>
<proteinExistence type="predicted"/>
<evidence type="ECO:0008006" key="2">
    <source>
        <dbReference type="Google" id="ProtNLM"/>
    </source>
</evidence>
<dbReference type="EMBL" id="AP019537">
    <property type="protein sequence ID" value="BBJ03768.1"/>
    <property type="molecule type" value="Genomic_DNA"/>
</dbReference>
<evidence type="ECO:0000313" key="1">
    <source>
        <dbReference type="EMBL" id="BBJ03768.1"/>
    </source>
</evidence>
<protein>
    <recommendedName>
        <fullName evidence="2">NTP pyrophosphohydrolase MazG putative catalytic core domain-containing protein</fullName>
    </recommendedName>
</protein>